<protein>
    <submittedName>
        <fullName evidence="2">Beta-lactamase class C</fullName>
    </submittedName>
</protein>
<evidence type="ECO:0000313" key="3">
    <source>
        <dbReference type="Proteomes" id="UP000199109"/>
    </source>
</evidence>
<name>A0A1G7IMQ0_9FLAO</name>
<evidence type="ECO:0000313" key="2">
    <source>
        <dbReference type="EMBL" id="SDF13971.1"/>
    </source>
</evidence>
<dbReference type="STRING" id="641691.SAMN05421636_11315"/>
<feature type="domain" description="Beta-lactamase-related" evidence="1">
    <location>
        <begin position="69"/>
        <end position="399"/>
    </location>
</feature>
<dbReference type="RefSeq" id="WP_091873975.1">
    <property type="nucleotide sequence ID" value="NZ_FNAO01000013.1"/>
</dbReference>
<proteinExistence type="predicted"/>
<accession>A0A1G7IMQ0</accession>
<dbReference type="EMBL" id="FNAO01000013">
    <property type="protein sequence ID" value="SDF13971.1"/>
    <property type="molecule type" value="Genomic_DNA"/>
</dbReference>
<evidence type="ECO:0000259" key="1">
    <source>
        <dbReference type="Pfam" id="PF00144"/>
    </source>
</evidence>
<organism evidence="2 3">
    <name type="scientific">Pricia antarctica</name>
    <dbReference type="NCBI Taxonomy" id="641691"/>
    <lineage>
        <taxon>Bacteria</taxon>
        <taxon>Pseudomonadati</taxon>
        <taxon>Bacteroidota</taxon>
        <taxon>Flavobacteriia</taxon>
        <taxon>Flavobacteriales</taxon>
        <taxon>Flavobacteriaceae</taxon>
        <taxon>Pricia</taxon>
    </lineage>
</organism>
<sequence>MRPFKILIVALIAIPLFFMLVIFCGNTSKAKPEPKALIEATKTVEIVADPQEILLYNKNRQALKSALTAYFNTAVASGDIVGAGVSIVRGDSIVLSEGFGKRKSGGKDKVDGATIFRLGSLSKGFAGVLAAELEDEGKLHWSDKVKDFIPGFQLGDKENTDKITLAHILSHTSGTPYHSFTNLVDAGVPLREIAAHFKDVKPISEPGALYSYQNAMFSLCGEMMRKVTGENISEALQHRFFNPLEMCSTTTDYETLSHSPDIALPHVRTRGGWRSTKLTDSYHNAIAAGGINASAGDMAKWMRFLLGHNPEIMDKAALGEAFKPFIALNEHNKYYQRWPGHLRSYYGFGWRIHKFSEADTDAEKTMWHHGGSVNHFRNEIAVYPEADLGICVLLNSNSGLARTVIPDLYEIVEGIYGKDVSKIL</sequence>
<dbReference type="OrthoDB" id="1522765at2"/>
<dbReference type="AlphaFoldDB" id="A0A1G7IMQ0"/>
<dbReference type="InterPro" id="IPR001466">
    <property type="entry name" value="Beta-lactam-related"/>
</dbReference>
<dbReference type="PANTHER" id="PTHR46825">
    <property type="entry name" value="D-ALANYL-D-ALANINE-CARBOXYPEPTIDASE/ENDOPEPTIDASE AMPH"/>
    <property type="match status" value="1"/>
</dbReference>
<reference evidence="2 3" key="1">
    <citation type="submission" date="2016-10" db="EMBL/GenBank/DDBJ databases">
        <authorList>
            <person name="de Groot N.N."/>
        </authorList>
    </citation>
    <scope>NUCLEOTIDE SEQUENCE [LARGE SCALE GENOMIC DNA]</scope>
    <source>
        <strain evidence="2 3">DSM 23421</strain>
    </source>
</reference>
<gene>
    <name evidence="2" type="ORF">SAMN05421636_11315</name>
</gene>
<dbReference type="Proteomes" id="UP000199109">
    <property type="component" value="Unassembled WGS sequence"/>
</dbReference>
<dbReference type="PANTHER" id="PTHR46825:SF15">
    <property type="entry name" value="BETA-LACTAMASE-RELATED DOMAIN-CONTAINING PROTEIN"/>
    <property type="match status" value="1"/>
</dbReference>
<dbReference type="Pfam" id="PF00144">
    <property type="entry name" value="Beta-lactamase"/>
    <property type="match status" value="1"/>
</dbReference>
<dbReference type="InterPro" id="IPR012338">
    <property type="entry name" value="Beta-lactam/transpept-like"/>
</dbReference>
<dbReference type="SUPFAM" id="SSF56601">
    <property type="entry name" value="beta-lactamase/transpeptidase-like"/>
    <property type="match status" value="1"/>
</dbReference>
<keyword evidence="3" id="KW-1185">Reference proteome</keyword>
<dbReference type="Gene3D" id="3.40.710.10">
    <property type="entry name" value="DD-peptidase/beta-lactamase superfamily"/>
    <property type="match status" value="1"/>
</dbReference>
<dbReference type="InterPro" id="IPR050491">
    <property type="entry name" value="AmpC-like"/>
</dbReference>